<name>A0A2B4SNR2_STYPI</name>
<organism evidence="1 2">
    <name type="scientific">Stylophora pistillata</name>
    <name type="common">Smooth cauliflower coral</name>
    <dbReference type="NCBI Taxonomy" id="50429"/>
    <lineage>
        <taxon>Eukaryota</taxon>
        <taxon>Metazoa</taxon>
        <taxon>Cnidaria</taxon>
        <taxon>Anthozoa</taxon>
        <taxon>Hexacorallia</taxon>
        <taxon>Scleractinia</taxon>
        <taxon>Astrocoeniina</taxon>
        <taxon>Pocilloporidae</taxon>
        <taxon>Stylophora</taxon>
    </lineage>
</organism>
<protein>
    <submittedName>
        <fullName evidence="1">Uncharacterized protein</fullName>
    </submittedName>
</protein>
<proteinExistence type="predicted"/>
<gene>
    <name evidence="1" type="ORF">AWC38_SpisGene5009</name>
</gene>
<evidence type="ECO:0000313" key="1">
    <source>
        <dbReference type="EMBL" id="PFX30162.1"/>
    </source>
</evidence>
<sequence>MDHLQSHQKLQDTGCENLGQEKNYYPMKARKLVDDMAYSLEPEDKDRFHLQLYSFPELKQRNQAGADMENLFNNQELLPIIPSVLMTLLNDSAV</sequence>
<evidence type="ECO:0000313" key="2">
    <source>
        <dbReference type="Proteomes" id="UP000225706"/>
    </source>
</evidence>
<dbReference type="Proteomes" id="UP000225706">
    <property type="component" value="Unassembled WGS sequence"/>
</dbReference>
<dbReference type="EMBL" id="LSMT01000054">
    <property type="protein sequence ID" value="PFX30162.1"/>
    <property type="molecule type" value="Genomic_DNA"/>
</dbReference>
<accession>A0A2B4SNR2</accession>
<comment type="caution">
    <text evidence="1">The sequence shown here is derived from an EMBL/GenBank/DDBJ whole genome shotgun (WGS) entry which is preliminary data.</text>
</comment>
<dbReference type="AlphaFoldDB" id="A0A2B4SNR2"/>
<reference evidence="2" key="1">
    <citation type="journal article" date="2017" name="bioRxiv">
        <title>Comparative analysis of the genomes of Stylophora pistillata and Acropora digitifera provides evidence for extensive differences between species of corals.</title>
        <authorList>
            <person name="Voolstra C.R."/>
            <person name="Li Y."/>
            <person name="Liew Y.J."/>
            <person name="Baumgarten S."/>
            <person name="Zoccola D."/>
            <person name="Flot J.-F."/>
            <person name="Tambutte S."/>
            <person name="Allemand D."/>
            <person name="Aranda M."/>
        </authorList>
    </citation>
    <scope>NUCLEOTIDE SEQUENCE [LARGE SCALE GENOMIC DNA]</scope>
</reference>
<keyword evidence="2" id="KW-1185">Reference proteome</keyword>